<accession>A0A9P7ZP96</accession>
<comment type="caution">
    <text evidence="4">The sequence shown here is derived from an EMBL/GenBank/DDBJ whole genome shotgun (WGS) entry which is preliminary data.</text>
</comment>
<dbReference type="EMBL" id="MU251250">
    <property type="protein sequence ID" value="KAG9255774.1"/>
    <property type="molecule type" value="Genomic_DNA"/>
</dbReference>
<dbReference type="InterPro" id="IPR055560">
    <property type="entry name" value="DUF7136"/>
</dbReference>
<dbReference type="GeneID" id="70294167"/>
<name>A0A9P7ZP96_9HYPO</name>
<dbReference type="Proteomes" id="UP000887229">
    <property type="component" value="Unassembled WGS sequence"/>
</dbReference>
<keyword evidence="1" id="KW-0812">Transmembrane</keyword>
<feature type="chain" id="PRO_5040272144" description="DUF7136 domain-containing protein" evidence="2">
    <location>
        <begin position="27"/>
        <end position="283"/>
    </location>
</feature>
<evidence type="ECO:0000256" key="1">
    <source>
        <dbReference type="SAM" id="Phobius"/>
    </source>
</evidence>
<organism evidence="4 5">
    <name type="scientific">Emericellopsis atlantica</name>
    <dbReference type="NCBI Taxonomy" id="2614577"/>
    <lineage>
        <taxon>Eukaryota</taxon>
        <taxon>Fungi</taxon>
        <taxon>Dikarya</taxon>
        <taxon>Ascomycota</taxon>
        <taxon>Pezizomycotina</taxon>
        <taxon>Sordariomycetes</taxon>
        <taxon>Hypocreomycetidae</taxon>
        <taxon>Hypocreales</taxon>
        <taxon>Bionectriaceae</taxon>
        <taxon>Emericellopsis</taxon>
    </lineage>
</organism>
<gene>
    <name evidence="4" type="ORF">F5Z01DRAFT_652091</name>
</gene>
<feature type="signal peptide" evidence="2">
    <location>
        <begin position="1"/>
        <end position="26"/>
    </location>
</feature>
<dbReference type="OrthoDB" id="4490227at2759"/>
<keyword evidence="5" id="KW-1185">Reference proteome</keyword>
<evidence type="ECO:0000313" key="4">
    <source>
        <dbReference type="EMBL" id="KAG9255774.1"/>
    </source>
</evidence>
<proteinExistence type="predicted"/>
<keyword evidence="1" id="KW-0472">Membrane</keyword>
<dbReference type="AlphaFoldDB" id="A0A9P7ZP96"/>
<protein>
    <recommendedName>
        <fullName evidence="3">DUF7136 domain-containing protein</fullName>
    </recommendedName>
</protein>
<dbReference type="Pfam" id="PF23584">
    <property type="entry name" value="DUF7136"/>
    <property type="match status" value="1"/>
</dbReference>
<evidence type="ECO:0000256" key="2">
    <source>
        <dbReference type="SAM" id="SignalP"/>
    </source>
</evidence>
<keyword evidence="1" id="KW-1133">Transmembrane helix</keyword>
<feature type="transmembrane region" description="Helical" evidence="1">
    <location>
        <begin position="264"/>
        <end position="282"/>
    </location>
</feature>
<feature type="domain" description="DUF7136" evidence="3">
    <location>
        <begin position="35"/>
        <end position="245"/>
    </location>
</feature>
<dbReference type="RefSeq" id="XP_046119698.1">
    <property type="nucleotide sequence ID" value="XM_046263264.1"/>
</dbReference>
<sequence>MDMAGICRCLWLVAWMCLLGGSPTMGADTDFETGINEFTSIFPRNEMYAPSYLFPFVFAFHNSAVTRSLPFSIRINLMKWNESTSDWDVIGATPVDTEKLANASDSEPFFAHHVYGDTFNTEAYWTFSWSVYWSTCIQKGDLYPLFSRGSYTWDRVYFTTKEGAQDPEDSLADGESQCSELQGHVWNITDGVSEYDVDKSACAFFSAVTPTPQPCEAQVGSELVESIYASATARVCRWDDSMIECPADEGDGEDTGVSIRGNLAIAWTACLVAFVAGFGLFFL</sequence>
<evidence type="ECO:0000313" key="5">
    <source>
        <dbReference type="Proteomes" id="UP000887229"/>
    </source>
</evidence>
<evidence type="ECO:0000259" key="3">
    <source>
        <dbReference type="Pfam" id="PF23584"/>
    </source>
</evidence>
<keyword evidence="2" id="KW-0732">Signal</keyword>
<reference evidence="4" key="1">
    <citation type="journal article" date="2021" name="IMA Fungus">
        <title>Genomic characterization of three marine fungi, including Emericellopsis atlantica sp. nov. with signatures of a generalist lifestyle and marine biomass degradation.</title>
        <authorList>
            <person name="Hagestad O.C."/>
            <person name="Hou L."/>
            <person name="Andersen J.H."/>
            <person name="Hansen E.H."/>
            <person name="Altermark B."/>
            <person name="Li C."/>
            <person name="Kuhnert E."/>
            <person name="Cox R.J."/>
            <person name="Crous P.W."/>
            <person name="Spatafora J.W."/>
            <person name="Lail K."/>
            <person name="Amirebrahimi M."/>
            <person name="Lipzen A."/>
            <person name="Pangilinan J."/>
            <person name="Andreopoulos W."/>
            <person name="Hayes R.D."/>
            <person name="Ng V."/>
            <person name="Grigoriev I.V."/>
            <person name="Jackson S.A."/>
            <person name="Sutton T.D.S."/>
            <person name="Dobson A.D.W."/>
            <person name="Rama T."/>
        </authorList>
    </citation>
    <scope>NUCLEOTIDE SEQUENCE</scope>
    <source>
        <strain evidence="4">TS7</strain>
    </source>
</reference>